<dbReference type="EMBL" id="SODL02000002">
    <property type="protein sequence ID" value="MCP2366862.1"/>
    <property type="molecule type" value="Genomic_DNA"/>
</dbReference>
<dbReference type="Proteomes" id="UP000893823">
    <property type="component" value="Unassembled WGS sequence"/>
</dbReference>
<reference evidence="3" key="2">
    <citation type="submission" date="2016-10" db="EMBL/GenBank/DDBJ databases">
        <authorList>
            <person name="de Groot N.N."/>
        </authorList>
    </citation>
    <scope>NUCLEOTIDE SEQUENCE [LARGE SCALE GENOMIC DNA]</scope>
    <source>
        <strain evidence="3">CPCC 202695</strain>
    </source>
</reference>
<gene>
    <name evidence="2" type="ORF">BCL57_001016</name>
    <name evidence="3" type="ORF">SAMN04489721_2940</name>
</gene>
<keyword evidence="3" id="KW-0808">Transferase</keyword>
<dbReference type="STRING" id="589382.SAMN04489721_2940"/>
<dbReference type="SUPFAM" id="SSF56112">
    <property type="entry name" value="Protein kinase-like (PK-like)"/>
    <property type="match status" value="1"/>
</dbReference>
<sequence>MAADAPEADVHVDAALVTRLVAAQHPSFAGPVELVANGWDNAIFRLGRRWAVRMPRRALGDRLVRSEQRWLPVIAGSLPDGVRAPVPVATGRPALGYPYAWSITPWFDGVPAASVAPADRRPIAEALADVLVAIGRPAPSEAPPNPYRGVPLSHRDQAVAERLASGRLERAVTTDVAALAAVWSDALAAPPWTGSPRWVHGDPHPGNLLLERSAGVDGWRLAAVLDFGDLTAGDPATDLASAWLVFDPVGRTRFRDRIERLRPTDSADWVRARGWALAIGSAIVDAIGVDNGPIGRVGAHALEQVLLD</sequence>
<dbReference type="RefSeq" id="WP_092673990.1">
    <property type="nucleotide sequence ID" value="NZ_BMDN01000002.1"/>
</dbReference>
<dbReference type="PANTHER" id="PTHR21310:SF42">
    <property type="entry name" value="BIFUNCTIONAL AAC_APH"/>
    <property type="match status" value="1"/>
</dbReference>
<dbReference type="InterPro" id="IPR051678">
    <property type="entry name" value="AGP_Transferase"/>
</dbReference>
<dbReference type="Gene3D" id="3.30.200.20">
    <property type="entry name" value="Phosphorylase Kinase, domain 1"/>
    <property type="match status" value="1"/>
</dbReference>
<dbReference type="InterPro" id="IPR011009">
    <property type="entry name" value="Kinase-like_dom_sf"/>
</dbReference>
<name>A0A1H1YZ84_9MICO</name>
<reference evidence="4" key="1">
    <citation type="submission" date="2016-10" db="EMBL/GenBank/DDBJ databases">
        <authorList>
            <person name="Varghese N."/>
            <person name="Submissions S."/>
        </authorList>
    </citation>
    <scope>NUCLEOTIDE SEQUENCE [LARGE SCALE GENOMIC DNA]</scope>
    <source>
        <strain evidence="4">CPCC 202695</strain>
    </source>
</reference>
<accession>A0A1H1YZ84</accession>
<dbReference type="AlphaFoldDB" id="A0A1H1YZ84"/>
<dbReference type="Pfam" id="PF01636">
    <property type="entry name" value="APH"/>
    <property type="match status" value="1"/>
</dbReference>
<keyword evidence="3" id="KW-0418">Kinase</keyword>
<dbReference type="GO" id="GO:0016301">
    <property type="term" value="F:kinase activity"/>
    <property type="evidence" value="ECO:0007669"/>
    <property type="project" value="UniProtKB-KW"/>
</dbReference>
<dbReference type="CDD" id="cd05155">
    <property type="entry name" value="APH_ChoK_like_1"/>
    <property type="match status" value="1"/>
</dbReference>
<evidence type="ECO:0000259" key="1">
    <source>
        <dbReference type="Pfam" id="PF01636"/>
    </source>
</evidence>
<dbReference type="InterPro" id="IPR002575">
    <property type="entry name" value="Aminoglycoside_PTrfase"/>
</dbReference>
<evidence type="ECO:0000313" key="3">
    <source>
        <dbReference type="EMBL" id="SDT26750.1"/>
    </source>
</evidence>
<organism evidence="3 4">
    <name type="scientific">Agromyces flavus</name>
    <dbReference type="NCBI Taxonomy" id="589382"/>
    <lineage>
        <taxon>Bacteria</taxon>
        <taxon>Bacillati</taxon>
        <taxon>Actinomycetota</taxon>
        <taxon>Actinomycetes</taxon>
        <taxon>Micrococcales</taxon>
        <taxon>Microbacteriaceae</taxon>
        <taxon>Agromyces</taxon>
    </lineage>
</organism>
<protein>
    <submittedName>
        <fullName evidence="2">Aminoglycoside phosphotransferase (APT) family kinase protein</fullName>
    </submittedName>
    <submittedName>
        <fullName evidence="3">Predicted kinase, aminoglycoside phosphotransferase (APT) family</fullName>
    </submittedName>
</protein>
<dbReference type="Proteomes" id="UP000199482">
    <property type="component" value="Chromosome I"/>
</dbReference>
<feature type="domain" description="Aminoglycoside phosphotransferase" evidence="1">
    <location>
        <begin position="33"/>
        <end position="275"/>
    </location>
</feature>
<dbReference type="EMBL" id="LT629755">
    <property type="protein sequence ID" value="SDT26750.1"/>
    <property type="molecule type" value="Genomic_DNA"/>
</dbReference>
<dbReference type="Gene3D" id="3.90.1200.10">
    <property type="match status" value="1"/>
</dbReference>
<dbReference type="OrthoDB" id="9797603at2"/>
<evidence type="ECO:0000313" key="5">
    <source>
        <dbReference type="Proteomes" id="UP000893823"/>
    </source>
</evidence>
<evidence type="ECO:0000313" key="2">
    <source>
        <dbReference type="EMBL" id="MCP2366862.1"/>
    </source>
</evidence>
<reference evidence="2" key="3">
    <citation type="submission" date="2022-06" db="EMBL/GenBank/DDBJ databases">
        <title>Genomic Encyclopedia of Type Strains, Phase III (KMG-III): the genomes of soil and plant-associated and newly described type strains.</title>
        <authorList>
            <person name="Whitman W."/>
        </authorList>
    </citation>
    <scope>NUCLEOTIDE SEQUENCE</scope>
    <source>
        <strain evidence="2">CPCC 202695</strain>
    </source>
</reference>
<proteinExistence type="predicted"/>
<keyword evidence="5" id="KW-1185">Reference proteome</keyword>
<dbReference type="PANTHER" id="PTHR21310">
    <property type="entry name" value="AMINOGLYCOSIDE PHOSPHOTRANSFERASE-RELATED-RELATED"/>
    <property type="match status" value="1"/>
</dbReference>
<evidence type="ECO:0000313" key="4">
    <source>
        <dbReference type="Proteomes" id="UP000199482"/>
    </source>
</evidence>